<organism evidence="1 2">
    <name type="scientific">Camellia lanceoleosa</name>
    <dbReference type="NCBI Taxonomy" id="1840588"/>
    <lineage>
        <taxon>Eukaryota</taxon>
        <taxon>Viridiplantae</taxon>
        <taxon>Streptophyta</taxon>
        <taxon>Embryophyta</taxon>
        <taxon>Tracheophyta</taxon>
        <taxon>Spermatophyta</taxon>
        <taxon>Magnoliopsida</taxon>
        <taxon>eudicotyledons</taxon>
        <taxon>Gunneridae</taxon>
        <taxon>Pentapetalae</taxon>
        <taxon>asterids</taxon>
        <taxon>Ericales</taxon>
        <taxon>Theaceae</taxon>
        <taxon>Camellia</taxon>
    </lineage>
</organism>
<evidence type="ECO:0000313" key="2">
    <source>
        <dbReference type="Proteomes" id="UP001060215"/>
    </source>
</evidence>
<sequence length="104" mass="11569">MGNCIETSTDSHEVERKQENQEKGGCFEESGFQAGGGGVRVKLVLTKDELEWLMLQLKGKSGKRLEDVLGEIERVRGKVVGWKPNLESIMESPEVLEMDRSSSS</sequence>
<reference evidence="1 2" key="1">
    <citation type="journal article" date="2022" name="Plant J.">
        <title>Chromosome-level genome of Camellia lanceoleosa provides a valuable resource for understanding genome evolution and self-incompatibility.</title>
        <authorList>
            <person name="Gong W."/>
            <person name="Xiao S."/>
            <person name="Wang L."/>
            <person name="Liao Z."/>
            <person name="Chang Y."/>
            <person name="Mo W."/>
            <person name="Hu G."/>
            <person name="Li W."/>
            <person name="Zhao G."/>
            <person name="Zhu H."/>
            <person name="Hu X."/>
            <person name="Ji K."/>
            <person name="Xiang X."/>
            <person name="Song Q."/>
            <person name="Yuan D."/>
            <person name="Jin S."/>
            <person name="Zhang L."/>
        </authorList>
    </citation>
    <scope>NUCLEOTIDE SEQUENCE [LARGE SCALE GENOMIC DNA]</scope>
    <source>
        <strain evidence="1">SQ_2022a</strain>
    </source>
</reference>
<proteinExistence type="predicted"/>
<dbReference type="Proteomes" id="UP001060215">
    <property type="component" value="Chromosome 12"/>
</dbReference>
<accession>A0ACC0FY38</accession>
<gene>
    <name evidence="1" type="ORF">LOK49_LG11G02810</name>
</gene>
<name>A0ACC0FY38_9ERIC</name>
<keyword evidence="2" id="KW-1185">Reference proteome</keyword>
<protein>
    <submittedName>
        <fullName evidence="1">Uncharacterized protein</fullName>
    </submittedName>
</protein>
<dbReference type="EMBL" id="CM045769">
    <property type="protein sequence ID" value="KAI7993680.1"/>
    <property type="molecule type" value="Genomic_DNA"/>
</dbReference>
<evidence type="ECO:0000313" key="1">
    <source>
        <dbReference type="EMBL" id="KAI7993680.1"/>
    </source>
</evidence>
<comment type="caution">
    <text evidence="1">The sequence shown here is derived from an EMBL/GenBank/DDBJ whole genome shotgun (WGS) entry which is preliminary data.</text>
</comment>